<dbReference type="EMBL" id="MTSD02000001">
    <property type="protein sequence ID" value="OOV88420.1"/>
    <property type="molecule type" value="Genomic_DNA"/>
</dbReference>
<sequence length="152" mass="17495">MRSHRSTKRLNEIINKENTLLSKLFHKAEVLQQLDTEISSILPSAMNGKAKVANISRSEIIIHITSAALLTRLRLQQRLLMQKINQRYSWAKIEKVTIKVRPDSIKKADRPIERPHRSEKIAADVTFAAEKCSDPELQKSLSRLARHIRQPD</sequence>
<evidence type="ECO:0000313" key="1">
    <source>
        <dbReference type="EMBL" id="OOV88420.1"/>
    </source>
</evidence>
<protein>
    <recommendedName>
        <fullName evidence="3">RNA-binding protein</fullName>
    </recommendedName>
</protein>
<dbReference type="Proteomes" id="UP000190064">
    <property type="component" value="Unassembled WGS sequence"/>
</dbReference>
<dbReference type="AlphaFoldDB" id="A0A1T1HFC1"/>
<reference evidence="1" key="1">
    <citation type="submission" date="2017-02" db="EMBL/GenBank/DDBJ databases">
        <title>Draft Genome Sequence of the Salt Water Bacterium Oceanospirillum linum ATCC 11336.</title>
        <authorList>
            <person name="Trachtenberg A.M."/>
            <person name="Carney J.G."/>
            <person name="Linnane J.D."/>
            <person name="Rheaume B.A."/>
            <person name="Pitts N.L."/>
            <person name="Mykles D.L."/>
            <person name="Maclea K.S."/>
        </authorList>
    </citation>
    <scope>NUCLEOTIDE SEQUENCE [LARGE SCALE GENOMIC DNA]</scope>
    <source>
        <strain evidence="1">ATCC 11336</strain>
    </source>
</reference>
<dbReference type="InterPro" id="IPR007922">
    <property type="entry name" value="DciA-like"/>
</dbReference>
<dbReference type="STRING" id="966.BTA35_0202605"/>
<dbReference type="RefSeq" id="WP_077242855.1">
    <property type="nucleotide sequence ID" value="NZ_FXTS01000001.1"/>
</dbReference>
<organism evidence="1 2">
    <name type="scientific">Oceanospirillum linum</name>
    <dbReference type="NCBI Taxonomy" id="966"/>
    <lineage>
        <taxon>Bacteria</taxon>
        <taxon>Pseudomonadati</taxon>
        <taxon>Pseudomonadota</taxon>
        <taxon>Gammaproteobacteria</taxon>
        <taxon>Oceanospirillales</taxon>
        <taxon>Oceanospirillaceae</taxon>
        <taxon>Oceanospirillum</taxon>
    </lineage>
</organism>
<accession>A0A1T1HFC1</accession>
<evidence type="ECO:0008006" key="3">
    <source>
        <dbReference type="Google" id="ProtNLM"/>
    </source>
</evidence>
<proteinExistence type="predicted"/>
<dbReference type="Pfam" id="PF05258">
    <property type="entry name" value="DciA"/>
    <property type="match status" value="1"/>
</dbReference>
<evidence type="ECO:0000313" key="2">
    <source>
        <dbReference type="Proteomes" id="UP000190064"/>
    </source>
</evidence>
<keyword evidence="2" id="KW-1185">Reference proteome</keyword>
<gene>
    <name evidence="1" type="ORF">BTA35_0202605</name>
</gene>
<name>A0A1T1HFC1_OCELI</name>
<comment type="caution">
    <text evidence="1">The sequence shown here is derived from an EMBL/GenBank/DDBJ whole genome shotgun (WGS) entry which is preliminary data.</text>
</comment>